<feature type="domain" description="Pyrimidine nucleoside phosphorylase C-terminal" evidence="3">
    <location>
        <begin position="351"/>
        <end position="417"/>
    </location>
</feature>
<keyword evidence="2 4" id="KW-0808">Transferase</keyword>
<dbReference type="InterPro" id="IPR000312">
    <property type="entry name" value="Glycosyl_Trfase_fam3"/>
</dbReference>
<comment type="caution">
    <text evidence="4">The sequence shown here is derived from an EMBL/GenBank/DDBJ whole genome shotgun (WGS) entry which is preliminary data.</text>
</comment>
<dbReference type="SUPFAM" id="SSF47648">
    <property type="entry name" value="Nucleoside phosphorylase/phosphoribosyltransferase N-terminal domain"/>
    <property type="match status" value="1"/>
</dbReference>
<dbReference type="EC" id="2.4.2.4" evidence="4"/>
<evidence type="ECO:0000313" key="5">
    <source>
        <dbReference type="Proteomes" id="UP000231569"/>
    </source>
</evidence>
<dbReference type="Gene3D" id="1.20.970.50">
    <property type="match status" value="1"/>
</dbReference>
<dbReference type="Gene3D" id="3.40.1030.10">
    <property type="entry name" value="Nucleoside phosphorylase/phosphoribosyltransferase catalytic domain"/>
    <property type="match status" value="1"/>
</dbReference>
<dbReference type="GO" id="GO:0006206">
    <property type="term" value="P:pyrimidine nucleobase metabolic process"/>
    <property type="evidence" value="ECO:0007669"/>
    <property type="project" value="InterPro"/>
</dbReference>
<dbReference type="GO" id="GO:0009032">
    <property type="term" value="F:thymidine phosphorylase activity"/>
    <property type="evidence" value="ECO:0007669"/>
    <property type="project" value="UniProtKB-EC"/>
</dbReference>
<gene>
    <name evidence="4" type="ORF">COU89_00710</name>
</gene>
<organism evidence="4 5">
    <name type="scientific">Candidatus Roizmanbacteria bacterium CG10_big_fil_rev_8_21_14_0_10_45_7</name>
    <dbReference type="NCBI Taxonomy" id="1974854"/>
    <lineage>
        <taxon>Bacteria</taxon>
        <taxon>Candidatus Roizmaniibacteriota</taxon>
    </lineage>
</organism>
<evidence type="ECO:0000256" key="2">
    <source>
        <dbReference type="ARBA" id="ARBA00022679"/>
    </source>
</evidence>
<dbReference type="InterPro" id="IPR017459">
    <property type="entry name" value="Glycosyl_Trfase_fam3_N_dom"/>
</dbReference>
<dbReference type="GO" id="GO:0006213">
    <property type="term" value="P:pyrimidine nucleoside metabolic process"/>
    <property type="evidence" value="ECO:0007669"/>
    <property type="project" value="InterPro"/>
</dbReference>
<dbReference type="InterPro" id="IPR036320">
    <property type="entry name" value="Glycosyl_Trfase_fam3_N_dom_sf"/>
</dbReference>
<dbReference type="InterPro" id="IPR035902">
    <property type="entry name" value="Nuc_phospho_transferase"/>
</dbReference>
<dbReference type="InterPro" id="IPR036566">
    <property type="entry name" value="PYNP-like_C_sf"/>
</dbReference>
<dbReference type="InterPro" id="IPR017872">
    <property type="entry name" value="Pyrmidine_PPase_CS"/>
</dbReference>
<dbReference type="AlphaFoldDB" id="A0A2M8KVH2"/>
<sequence length="421" mass="45917">MKNMNNTSRIRAIDAIKRKLVGHELSYEDSYAIMHEFSTGGLTDIFVAYFAAASFSAGYTDDELYNLTKAMVETGKKFTLKGIVADKHSIGGMPGTRASMIIVPIVAAAGYQIPKTSSRAITTPAGTADCMEVLAPVAIELEKAQAIVERIGCCIIWGGHLGIAPADDVIIRVEEPLSFESYDKVIISILAKKVAASSKYMVLDIPVGPSMKIRLVKDALRFRDAFTRIAQRFGIRVKADINFQYEPAGFGIGPNYETIDAVKVLAQTPDRSSDLEFKSIKLASEVLDLCFAADHRADDSLLVAEYLLKSGAAMKKFREIVKAQGGDGDFVIDRISVGNNKKEILAPHDGVVSGVNNFNITSLARLLGAPSDKLGGMVLQARMGQRIKKHDILLTMYTNSADKLREAVDTYTHMPVFELQV</sequence>
<protein>
    <submittedName>
        <fullName evidence="4">Thymidine phosphorylase</fullName>
        <ecNumber evidence="4">2.4.2.4</ecNumber>
    </submittedName>
</protein>
<dbReference type="SUPFAM" id="SSF52418">
    <property type="entry name" value="Nucleoside phosphorylase/phosphoribosyltransferase catalytic domain"/>
    <property type="match status" value="1"/>
</dbReference>
<dbReference type="EMBL" id="PFEE01000015">
    <property type="protein sequence ID" value="PJE63911.1"/>
    <property type="molecule type" value="Genomic_DNA"/>
</dbReference>
<dbReference type="Pfam" id="PF07831">
    <property type="entry name" value="PYNP_C"/>
    <property type="match status" value="1"/>
</dbReference>
<dbReference type="PANTHER" id="PTHR10515">
    <property type="entry name" value="THYMIDINE PHOSPHORYLASE"/>
    <property type="match status" value="1"/>
</dbReference>
<dbReference type="SMART" id="SM00941">
    <property type="entry name" value="PYNP_C"/>
    <property type="match status" value="1"/>
</dbReference>
<proteinExistence type="predicted"/>
<dbReference type="InterPro" id="IPR000053">
    <property type="entry name" value="Thymidine/pyrmidine_PPase"/>
</dbReference>
<dbReference type="NCBIfam" id="NF003338">
    <property type="entry name" value="PRK04350.1"/>
    <property type="match status" value="1"/>
</dbReference>
<name>A0A2M8KVH2_9BACT</name>
<dbReference type="Pfam" id="PF00591">
    <property type="entry name" value="Glycos_transf_3"/>
    <property type="match status" value="1"/>
</dbReference>
<dbReference type="Gene3D" id="3.90.1170.30">
    <property type="entry name" value="Pyrimidine nucleoside phosphorylase-like, C-terminal domain"/>
    <property type="match status" value="1"/>
</dbReference>
<dbReference type="PROSITE" id="PS00647">
    <property type="entry name" value="THYMID_PHOSPHORYLASE"/>
    <property type="match status" value="1"/>
</dbReference>
<accession>A0A2M8KVH2</accession>
<keyword evidence="1 4" id="KW-0328">Glycosyltransferase</keyword>
<dbReference type="GO" id="GO:0004645">
    <property type="term" value="F:1,4-alpha-oligoglucan phosphorylase activity"/>
    <property type="evidence" value="ECO:0007669"/>
    <property type="project" value="InterPro"/>
</dbReference>
<evidence type="ECO:0000259" key="3">
    <source>
        <dbReference type="SMART" id="SM00941"/>
    </source>
</evidence>
<dbReference type="Pfam" id="PF02885">
    <property type="entry name" value="Glycos_trans_3N"/>
    <property type="match status" value="1"/>
</dbReference>
<dbReference type="Proteomes" id="UP000231569">
    <property type="component" value="Unassembled WGS sequence"/>
</dbReference>
<dbReference type="GO" id="GO:0005829">
    <property type="term" value="C:cytosol"/>
    <property type="evidence" value="ECO:0007669"/>
    <property type="project" value="TreeGrafter"/>
</dbReference>
<evidence type="ECO:0000256" key="1">
    <source>
        <dbReference type="ARBA" id="ARBA00022676"/>
    </source>
</evidence>
<dbReference type="PANTHER" id="PTHR10515:SF0">
    <property type="entry name" value="THYMIDINE PHOSPHORYLASE"/>
    <property type="match status" value="1"/>
</dbReference>
<evidence type="ECO:0000313" key="4">
    <source>
        <dbReference type="EMBL" id="PJE63911.1"/>
    </source>
</evidence>
<dbReference type="InterPro" id="IPR013102">
    <property type="entry name" value="PYNP_C"/>
</dbReference>
<dbReference type="SUPFAM" id="SSF54680">
    <property type="entry name" value="Pyrimidine nucleoside phosphorylase C-terminal domain"/>
    <property type="match status" value="1"/>
</dbReference>
<reference evidence="5" key="1">
    <citation type="submission" date="2017-09" db="EMBL/GenBank/DDBJ databases">
        <title>Depth-based differentiation of microbial function through sediment-hosted aquifers and enrichment of novel symbionts in the deep terrestrial subsurface.</title>
        <authorList>
            <person name="Probst A.J."/>
            <person name="Ladd B."/>
            <person name="Jarett J.K."/>
            <person name="Geller-Mcgrath D.E."/>
            <person name="Sieber C.M.K."/>
            <person name="Emerson J.B."/>
            <person name="Anantharaman K."/>
            <person name="Thomas B.C."/>
            <person name="Malmstrom R."/>
            <person name="Stieglmeier M."/>
            <person name="Klingl A."/>
            <person name="Woyke T."/>
            <person name="Ryan C.M."/>
            <person name="Banfield J.F."/>
        </authorList>
    </citation>
    <scope>NUCLEOTIDE SEQUENCE [LARGE SCALE GENOMIC DNA]</scope>
</reference>